<reference evidence="2 3" key="1">
    <citation type="submission" date="2020-07" db="EMBL/GenBank/DDBJ databases">
        <title>Bradyrhizobium diversity isolated from nodules of indigenous legumes of Western Australia.</title>
        <authorList>
            <person name="Klepa M.S."/>
        </authorList>
    </citation>
    <scope>NUCLEOTIDE SEQUENCE [LARGE SCALE GENOMIC DNA]</scope>
    <source>
        <strain evidence="2 3">CNPSo 4019</strain>
    </source>
</reference>
<keyword evidence="3" id="KW-1185">Reference proteome</keyword>
<feature type="chain" id="PRO_5046187659" evidence="1">
    <location>
        <begin position="30"/>
        <end position="131"/>
    </location>
</feature>
<keyword evidence="1" id="KW-0732">Signal</keyword>
<name>A0ABS0P6G4_9BRAD</name>
<dbReference type="EMBL" id="JACEGD010000019">
    <property type="protein sequence ID" value="MBH5388844.1"/>
    <property type="molecule type" value="Genomic_DNA"/>
</dbReference>
<protein>
    <submittedName>
        <fullName evidence="2">Uncharacterized protein</fullName>
    </submittedName>
</protein>
<dbReference type="RefSeq" id="WP_197967433.1">
    <property type="nucleotide sequence ID" value="NZ_JACEGD010000019.1"/>
</dbReference>
<feature type="signal peptide" evidence="1">
    <location>
        <begin position="1"/>
        <end position="29"/>
    </location>
</feature>
<accession>A0ABS0P6G4</accession>
<sequence length="131" mass="14695">MVRSLFRLVLLICMAPAWTLIQNVPPAHAQSTKSKFTMQGAADTSESPVIRDGANRPCLNVEAAAKGHVQNGELMDHIVSVKNNCSRMIRVKICYYHSDHCKDATVYGYQRVDTILGTMKMSMFRYSLSQK</sequence>
<evidence type="ECO:0000256" key="1">
    <source>
        <dbReference type="SAM" id="SignalP"/>
    </source>
</evidence>
<comment type="caution">
    <text evidence="2">The sequence shown here is derived from an EMBL/GenBank/DDBJ whole genome shotgun (WGS) entry which is preliminary data.</text>
</comment>
<organism evidence="2 3">
    <name type="scientific">Bradyrhizobium diversitatis</name>
    <dbReference type="NCBI Taxonomy" id="2755406"/>
    <lineage>
        <taxon>Bacteria</taxon>
        <taxon>Pseudomonadati</taxon>
        <taxon>Pseudomonadota</taxon>
        <taxon>Alphaproteobacteria</taxon>
        <taxon>Hyphomicrobiales</taxon>
        <taxon>Nitrobacteraceae</taxon>
        <taxon>Bradyrhizobium</taxon>
    </lineage>
</organism>
<evidence type="ECO:0000313" key="2">
    <source>
        <dbReference type="EMBL" id="MBH5388844.1"/>
    </source>
</evidence>
<evidence type="ECO:0000313" key="3">
    <source>
        <dbReference type="Proteomes" id="UP001194539"/>
    </source>
</evidence>
<gene>
    <name evidence="2" type="ORF">H1B27_21485</name>
</gene>
<proteinExistence type="predicted"/>
<dbReference type="Proteomes" id="UP001194539">
    <property type="component" value="Unassembled WGS sequence"/>
</dbReference>